<protein>
    <recommendedName>
        <fullName evidence="2">Cyclin-like domain-containing protein</fullName>
    </recommendedName>
</protein>
<feature type="region of interest" description="Disordered" evidence="1">
    <location>
        <begin position="376"/>
        <end position="395"/>
    </location>
</feature>
<accession>A0A8H5G9R8</accession>
<dbReference type="CDD" id="cd20546">
    <property type="entry name" value="CYCLIN_SpCG1C_ScCTK2-like_rpt2"/>
    <property type="match status" value="1"/>
</dbReference>
<evidence type="ECO:0000313" key="3">
    <source>
        <dbReference type="EMBL" id="KAF5360914.1"/>
    </source>
</evidence>
<evidence type="ECO:0000313" key="4">
    <source>
        <dbReference type="Proteomes" id="UP000559027"/>
    </source>
</evidence>
<reference evidence="3 4" key="1">
    <citation type="journal article" date="2020" name="ISME J.">
        <title>Uncovering the hidden diversity of litter-decomposition mechanisms in mushroom-forming fungi.</title>
        <authorList>
            <person name="Floudas D."/>
            <person name="Bentzer J."/>
            <person name="Ahren D."/>
            <person name="Johansson T."/>
            <person name="Persson P."/>
            <person name="Tunlid A."/>
        </authorList>
    </citation>
    <scope>NUCLEOTIDE SEQUENCE [LARGE SCALE GENOMIC DNA]</scope>
    <source>
        <strain evidence="3 4">CBS 146.42</strain>
    </source>
</reference>
<proteinExistence type="predicted"/>
<dbReference type="GO" id="GO:0006357">
    <property type="term" value="P:regulation of transcription by RNA polymerase II"/>
    <property type="evidence" value="ECO:0007669"/>
    <property type="project" value="InterPro"/>
</dbReference>
<dbReference type="EMBL" id="JAACJO010000003">
    <property type="protein sequence ID" value="KAF5360914.1"/>
    <property type="molecule type" value="Genomic_DNA"/>
</dbReference>
<name>A0A8H5G9R8_9AGAR</name>
<dbReference type="GO" id="GO:0016538">
    <property type="term" value="F:cyclin-dependent protein serine/threonine kinase regulator activity"/>
    <property type="evidence" value="ECO:0007669"/>
    <property type="project" value="InterPro"/>
</dbReference>
<dbReference type="InterPro" id="IPR036915">
    <property type="entry name" value="Cyclin-like_sf"/>
</dbReference>
<comment type="caution">
    <text evidence="3">The sequence shown here is derived from an EMBL/GenBank/DDBJ whole genome shotgun (WGS) entry which is preliminary data.</text>
</comment>
<dbReference type="AlphaFoldDB" id="A0A8H5G9R8"/>
<dbReference type="PANTHER" id="PTHR10026">
    <property type="entry name" value="CYCLIN"/>
    <property type="match status" value="1"/>
</dbReference>
<dbReference type="OrthoDB" id="25002at2759"/>
<organism evidence="3 4">
    <name type="scientific">Leucocoprinus leucothites</name>
    <dbReference type="NCBI Taxonomy" id="201217"/>
    <lineage>
        <taxon>Eukaryota</taxon>
        <taxon>Fungi</taxon>
        <taxon>Dikarya</taxon>
        <taxon>Basidiomycota</taxon>
        <taxon>Agaricomycotina</taxon>
        <taxon>Agaricomycetes</taxon>
        <taxon>Agaricomycetidae</taxon>
        <taxon>Agaricales</taxon>
        <taxon>Agaricineae</taxon>
        <taxon>Agaricaceae</taxon>
        <taxon>Leucocoprinus</taxon>
    </lineage>
</organism>
<dbReference type="Gene3D" id="1.10.472.10">
    <property type="entry name" value="Cyclin-like"/>
    <property type="match status" value="2"/>
</dbReference>
<dbReference type="InterPro" id="IPR013763">
    <property type="entry name" value="Cyclin-like_dom"/>
</dbReference>
<feature type="compositionally biased region" description="Basic residues" evidence="1">
    <location>
        <begin position="307"/>
        <end position="316"/>
    </location>
</feature>
<evidence type="ECO:0000259" key="2">
    <source>
        <dbReference type="SMART" id="SM00385"/>
    </source>
</evidence>
<gene>
    <name evidence="3" type="ORF">D9756_004890</name>
</gene>
<dbReference type="InterPro" id="IPR043198">
    <property type="entry name" value="Cyclin/Ssn8"/>
</dbReference>
<dbReference type="SMART" id="SM00385">
    <property type="entry name" value="CYCLIN"/>
    <property type="match status" value="2"/>
</dbReference>
<feature type="domain" description="Cyclin-like" evidence="2">
    <location>
        <begin position="182"/>
        <end position="282"/>
    </location>
</feature>
<dbReference type="Proteomes" id="UP000559027">
    <property type="component" value="Unassembled WGS sequence"/>
</dbReference>
<dbReference type="SUPFAM" id="SSF47954">
    <property type="entry name" value="Cyclin-like"/>
    <property type="match status" value="2"/>
</dbReference>
<keyword evidence="4" id="KW-1185">Reference proteome</keyword>
<sequence length="395" mass="45131">MYSTEGGHSRAQSPANLAASTLKIYQPYFVPSDLEHLTDRTRGRFSHSQEDKNRQNAVGFLEIMGARIGFPRKTIATAQALYHRFHLFFPRKDFNYIDVCLGGLYVSTKMHDTLKKPRELLAMSYAVRFPDLAAKSKHPGGEIDLDTMDPQVVENDRQRLLSVERYILESICFNFTSRLPFSYIVKIGRALGATKMLTKFAWRLVMDCYRTFLPLQYPPHTVALGGLFVACFLSSFEQPSSDDPEKKVAEEITRKLKQRGDWEVKFQTQVEDLEDITHTLLDLIIQFVQNPSLSTSPSTPSSPSPHPAHHSSHQHTHASPAQPPYNYDQLIRMKIAMRESEHPPRRRHSHLSWRNKGSWDVGYTWHPEEKKESTVRYLFTPGGGGPTAPTFPDDD</sequence>
<evidence type="ECO:0000256" key="1">
    <source>
        <dbReference type="SAM" id="MobiDB-lite"/>
    </source>
</evidence>
<feature type="domain" description="Cyclin-like" evidence="2">
    <location>
        <begin position="59"/>
        <end position="169"/>
    </location>
</feature>
<feature type="region of interest" description="Disordered" evidence="1">
    <location>
        <begin position="292"/>
        <end position="324"/>
    </location>
</feature>